<feature type="binding site" evidence="7 9">
    <location>
        <position position="216"/>
    </location>
    <ligand>
        <name>substrate</name>
    </ligand>
</feature>
<keyword evidence="4 7" id="KW-0665">Pyrimidine biosynthesis</keyword>
<feature type="domain" description="Orotidine 5'-phosphate decarboxylase" evidence="11">
    <location>
        <begin position="5"/>
        <end position="232"/>
    </location>
</feature>
<protein>
    <recommendedName>
        <fullName evidence="7">Orotidine 5'-phosphate decarboxylase</fullName>
        <ecNumber evidence="7">4.1.1.23</ecNumber>
    </recommendedName>
    <alternativeName>
        <fullName evidence="7">OMP decarboxylase</fullName>
        <shortName evidence="7">OMPDCase</shortName>
        <shortName evidence="7">OMPdecase</shortName>
    </alternativeName>
</protein>
<dbReference type="PANTHER" id="PTHR32119:SF2">
    <property type="entry name" value="OROTIDINE 5'-PHOSPHATE DECARBOXYLASE"/>
    <property type="match status" value="1"/>
</dbReference>
<comment type="similarity">
    <text evidence="7">Belongs to the OMP decarboxylase family. Type 1 subfamily.</text>
</comment>
<evidence type="ECO:0000256" key="9">
    <source>
        <dbReference type="PIRSR" id="PIRSR614732-2"/>
    </source>
</evidence>
<evidence type="ECO:0000256" key="7">
    <source>
        <dbReference type="HAMAP-Rule" id="MF_01200"/>
    </source>
</evidence>
<reference evidence="12 13" key="1">
    <citation type="journal article" date="2013" name="ISME J.">
        <title>By their genes ye shall know them: genomic signatures of predatory bacteria.</title>
        <authorList>
            <person name="Pasternak Z."/>
            <person name="Pietrokovski S."/>
            <person name="Rotem O."/>
            <person name="Gophna U."/>
            <person name="Lurie-Weinberger M.N."/>
            <person name="Jurkevitch E."/>
        </authorList>
    </citation>
    <scope>NUCLEOTIDE SEQUENCE [LARGE SCALE GENOMIC DNA]</scope>
    <source>
        <strain evidence="12">EPB</strain>
    </source>
</reference>
<dbReference type="UniPathway" id="UPA00070">
    <property type="reaction ID" value="UER00120"/>
</dbReference>
<evidence type="ECO:0000256" key="2">
    <source>
        <dbReference type="ARBA" id="ARBA00004861"/>
    </source>
</evidence>
<comment type="function">
    <text evidence="1 7">Catalyzes the decarboxylation of orotidine 5'-monophosphate (OMP) to uridine 5'-monophosphate (UMP).</text>
</comment>
<evidence type="ECO:0000256" key="10">
    <source>
        <dbReference type="RuleBase" id="RU000512"/>
    </source>
</evidence>
<dbReference type="NCBIfam" id="TIGR01740">
    <property type="entry name" value="pyrF"/>
    <property type="match status" value="1"/>
</dbReference>
<name>M4VG23_9BACT</name>
<feature type="binding site" evidence="7">
    <location>
        <begin position="62"/>
        <end position="71"/>
    </location>
    <ligand>
        <name>substrate</name>
    </ligand>
</feature>
<keyword evidence="3 7" id="KW-0210">Decarboxylase</keyword>
<dbReference type="NCBIfam" id="NF001273">
    <property type="entry name" value="PRK00230.1"/>
    <property type="match status" value="1"/>
</dbReference>
<dbReference type="SMART" id="SM00934">
    <property type="entry name" value="OMPdecase"/>
    <property type="match status" value="1"/>
</dbReference>
<feature type="binding site" evidence="7 9">
    <location>
        <position position="187"/>
    </location>
    <ligand>
        <name>substrate</name>
    </ligand>
</feature>
<feature type="active site" description="For OMPdecase activity" evidence="8">
    <location>
        <position position="67"/>
    </location>
</feature>
<evidence type="ECO:0000256" key="4">
    <source>
        <dbReference type="ARBA" id="ARBA00022975"/>
    </source>
</evidence>
<organism evidence="12 13">
    <name type="scientific">Micavibrio aeruginosavorus EPB</name>
    <dbReference type="NCBI Taxonomy" id="349215"/>
    <lineage>
        <taxon>Bacteria</taxon>
        <taxon>Pseudomonadati</taxon>
        <taxon>Bdellovibrionota</taxon>
        <taxon>Bdellovibrionia</taxon>
        <taxon>Bdellovibrionales</taxon>
        <taxon>Pseudobdellovibrionaceae</taxon>
        <taxon>Micavibrio</taxon>
    </lineage>
</organism>
<comment type="subunit">
    <text evidence="7">Homodimer.</text>
</comment>
<evidence type="ECO:0000313" key="12">
    <source>
        <dbReference type="EMBL" id="AGH96976.1"/>
    </source>
</evidence>
<dbReference type="InterPro" id="IPR047596">
    <property type="entry name" value="OMPdecase_bac"/>
</dbReference>
<dbReference type="Proteomes" id="UP000011932">
    <property type="component" value="Chromosome"/>
</dbReference>
<proteinExistence type="inferred from homology"/>
<dbReference type="HAMAP" id="MF_01200_B">
    <property type="entry name" value="OMPdecase_type1_B"/>
    <property type="match status" value="1"/>
</dbReference>
<evidence type="ECO:0000259" key="11">
    <source>
        <dbReference type="SMART" id="SM00934"/>
    </source>
</evidence>
<feature type="binding site" evidence="7 9">
    <location>
        <position position="33"/>
    </location>
    <ligand>
        <name>substrate</name>
    </ligand>
</feature>
<evidence type="ECO:0000256" key="1">
    <source>
        <dbReference type="ARBA" id="ARBA00002356"/>
    </source>
</evidence>
<dbReference type="InterPro" id="IPR001754">
    <property type="entry name" value="OMPdeCOase_dom"/>
</dbReference>
<feature type="active site" description="Proton donor" evidence="7">
    <location>
        <position position="64"/>
    </location>
</feature>
<dbReference type="Gene3D" id="3.20.20.70">
    <property type="entry name" value="Aldolase class I"/>
    <property type="match status" value="1"/>
</dbReference>
<sequence length="240" mass="24986">MTQPIIFCAIDTPDLDHAKTLAAAIGPVTGGIKLGLEFFCTHGPDGIRRVMDEAPDAALFLDLKFHDIPNTVAAALRTVTRIRPAFVNVHAAGGAAMMRAGYDALRDEAAKRNITPPRLLAVTILTSFDAAGLAAVGQGDDVTAQVIRLATLTRDCGLGGVVCSAHEIAPLRRHLGPDFTLMVPGIRPAGAATGDQKRIMTPDEAVAAGASHLVIGRPITEAADPTQAARSIMTTVKTAA</sequence>
<feature type="binding site" evidence="7 9">
    <location>
        <position position="11"/>
    </location>
    <ligand>
        <name>substrate</name>
    </ligand>
</feature>
<dbReference type="AlphaFoldDB" id="M4VG23"/>
<evidence type="ECO:0000313" key="13">
    <source>
        <dbReference type="Proteomes" id="UP000011932"/>
    </source>
</evidence>
<dbReference type="OrthoDB" id="9806203at2"/>
<dbReference type="PATRIC" id="fig|349215.9.peg.139"/>
<dbReference type="PANTHER" id="PTHR32119">
    <property type="entry name" value="OROTIDINE 5'-PHOSPHATE DECARBOXYLASE"/>
    <property type="match status" value="1"/>
</dbReference>
<dbReference type="InterPro" id="IPR011060">
    <property type="entry name" value="RibuloseP-bd_barrel"/>
</dbReference>
<dbReference type="STRING" id="349215.A11S_139"/>
<dbReference type="HOGENOM" id="CLU_067069_0_0_5"/>
<feature type="binding site" evidence="7 9">
    <location>
        <position position="196"/>
    </location>
    <ligand>
        <name>substrate</name>
    </ligand>
</feature>
<dbReference type="InterPro" id="IPR018089">
    <property type="entry name" value="OMPdecase_AS"/>
</dbReference>
<dbReference type="Pfam" id="PF00215">
    <property type="entry name" value="OMPdecase"/>
    <property type="match status" value="1"/>
</dbReference>
<evidence type="ECO:0000256" key="3">
    <source>
        <dbReference type="ARBA" id="ARBA00022793"/>
    </source>
</evidence>
<dbReference type="GO" id="GO:0044205">
    <property type="term" value="P:'de novo' UMP biosynthetic process"/>
    <property type="evidence" value="ECO:0007669"/>
    <property type="project" value="UniProtKB-UniRule"/>
</dbReference>
<dbReference type="InterPro" id="IPR014732">
    <property type="entry name" value="OMPdecase"/>
</dbReference>
<dbReference type="InterPro" id="IPR013785">
    <property type="entry name" value="Aldolase_TIM"/>
</dbReference>
<comment type="pathway">
    <text evidence="2 7 10">Pyrimidine metabolism; UMP biosynthesis via de novo pathway; UMP from orotate: step 2/2.</text>
</comment>
<accession>M4VG23</accession>
<feature type="binding site" evidence="7 9">
    <location>
        <position position="217"/>
    </location>
    <ligand>
        <name>substrate</name>
    </ligand>
</feature>
<keyword evidence="5 7" id="KW-0456">Lyase</keyword>
<dbReference type="PROSITE" id="PS00156">
    <property type="entry name" value="OMPDECASE"/>
    <property type="match status" value="1"/>
</dbReference>
<dbReference type="CDD" id="cd04725">
    <property type="entry name" value="OMP_decarboxylase_like"/>
    <property type="match status" value="1"/>
</dbReference>
<evidence type="ECO:0000256" key="5">
    <source>
        <dbReference type="ARBA" id="ARBA00023239"/>
    </source>
</evidence>
<dbReference type="KEGG" id="man:A11S_139"/>
<dbReference type="GO" id="GO:0006207">
    <property type="term" value="P:'de novo' pyrimidine nucleobase biosynthetic process"/>
    <property type="evidence" value="ECO:0007669"/>
    <property type="project" value="InterPro"/>
</dbReference>
<evidence type="ECO:0000256" key="6">
    <source>
        <dbReference type="ARBA" id="ARBA00049157"/>
    </source>
</evidence>
<evidence type="ECO:0000256" key="8">
    <source>
        <dbReference type="PIRSR" id="PIRSR614732-1"/>
    </source>
</evidence>
<dbReference type="GO" id="GO:0004590">
    <property type="term" value="F:orotidine-5'-phosphate decarboxylase activity"/>
    <property type="evidence" value="ECO:0007669"/>
    <property type="project" value="UniProtKB-UniRule"/>
</dbReference>
<comment type="catalytic activity">
    <reaction evidence="6 7 10">
        <text>orotidine 5'-phosphate + H(+) = UMP + CO2</text>
        <dbReference type="Rhea" id="RHEA:11596"/>
        <dbReference type="ChEBI" id="CHEBI:15378"/>
        <dbReference type="ChEBI" id="CHEBI:16526"/>
        <dbReference type="ChEBI" id="CHEBI:57538"/>
        <dbReference type="ChEBI" id="CHEBI:57865"/>
        <dbReference type="EC" id="4.1.1.23"/>
    </reaction>
</comment>
<feature type="binding site" evidence="7 9">
    <location>
        <position position="126"/>
    </location>
    <ligand>
        <name>substrate</name>
    </ligand>
</feature>
<dbReference type="EMBL" id="CP003538">
    <property type="protein sequence ID" value="AGH96976.1"/>
    <property type="molecule type" value="Genomic_DNA"/>
</dbReference>
<gene>
    <name evidence="7" type="primary">pyrF</name>
    <name evidence="12" type="ORF">A11S_139</name>
</gene>
<feature type="active site" description="For OMPdecase activity" evidence="8">
    <location>
        <position position="64"/>
    </location>
</feature>
<dbReference type="RefSeq" id="WP_015466541.1">
    <property type="nucleotide sequence ID" value="NC_020812.1"/>
</dbReference>
<dbReference type="GO" id="GO:0005829">
    <property type="term" value="C:cytosol"/>
    <property type="evidence" value="ECO:0007669"/>
    <property type="project" value="TreeGrafter"/>
</dbReference>
<dbReference type="SUPFAM" id="SSF51366">
    <property type="entry name" value="Ribulose-phoshate binding barrel"/>
    <property type="match status" value="1"/>
</dbReference>
<feature type="active site" description="For OMPdecase activity" evidence="8">
    <location>
        <position position="62"/>
    </location>
</feature>
<dbReference type="EC" id="4.1.1.23" evidence="7"/>